<dbReference type="GO" id="GO:0000139">
    <property type="term" value="C:Golgi membrane"/>
    <property type="evidence" value="ECO:0007669"/>
    <property type="project" value="UniProtKB-SubCell"/>
</dbReference>
<comment type="pathway">
    <text evidence="3">Protein modification; protein glycosylation.</text>
</comment>
<evidence type="ECO:0000256" key="3">
    <source>
        <dbReference type="ARBA" id="ARBA00004922"/>
    </source>
</evidence>
<evidence type="ECO:0000256" key="10">
    <source>
        <dbReference type="ARBA" id="ARBA00023034"/>
    </source>
</evidence>
<evidence type="ECO:0000256" key="8">
    <source>
        <dbReference type="ARBA" id="ARBA00022968"/>
    </source>
</evidence>
<dbReference type="Pfam" id="PF01762">
    <property type="entry name" value="Galactosyl_T"/>
    <property type="match status" value="1"/>
</dbReference>
<reference evidence="14" key="1">
    <citation type="journal article" date="2018" name="DNA Res.">
        <title>Multiple hybrid de novo genome assembly of finger millet, an orphan allotetraploid crop.</title>
        <authorList>
            <person name="Hatakeyama M."/>
            <person name="Aluri S."/>
            <person name="Balachadran M.T."/>
            <person name="Sivarajan S.R."/>
            <person name="Patrignani A."/>
            <person name="Gruter S."/>
            <person name="Poveda L."/>
            <person name="Shimizu-Inatsugi R."/>
            <person name="Baeten J."/>
            <person name="Francoijs K.J."/>
            <person name="Nataraja K.N."/>
            <person name="Reddy Y.A.N."/>
            <person name="Phadnis S."/>
            <person name="Ravikumar R.L."/>
            <person name="Schlapbach R."/>
            <person name="Sreeman S.M."/>
            <person name="Shimizu K.K."/>
        </authorList>
    </citation>
    <scope>NUCLEOTIDE SEQUENCE</scope>
</reference>
<dbReference type="InterPro" id="IPR002659">
    <property type="entry name" value="Glyco_trans_31"/>
</dbReference>
<evidence type="ECO:0000256" key="1">
    <source>
        <dbReference type="ARBA" id="ARBA00001936"/>
    </source>
</evidence>
<comment type="similarity">
    <text evidence="4 13">Belongs to the glycosyltransferase 31 family.</text>
</comment>
<organism evidence="14 15">
    <name type="scientific">Eleusine coracana subsp. coracana</name>
    <dbReference type="NCBI Taxonomy" id="191504"/>
    <lineage>
        <taxon>Eukaryota</taxon>
        <taxon>Viridiplantae</taxon>
        <taxon>Streptophyta</taxon>
        <taxon>Embryophyta</taxon>
        <taxon>Tracheophyta</taxon>
        <taxon>Spermatophyta</taxon>
        <taxon>Magnoliopsida</taxon>
        <taxon>Liliopsida</taxon>
        <taxon>Poales</taxon>
        <taxon>Poaceae</taxon>
        <taxon>PACMAD clade</taxon>
        <taxon>Chloridoideae</taxon>
        <taxon>Cynodonteae</taxon>
        <taxon>Eleusininae</taxon>
        <taxon>Eleusine</taxon>
    </lineage>
</organism>
<keyword evidence="11 13" id="KW-0472">Membrane</keyword>
<name>A0AAV5BMV8_ELECO</name>
<keyword evidence="7 13" id="KW-0812">Transmembrane</keyword>
<evidence type="ECO:0000256" key="6">
    <source>
        <dbReference type="ARBA" id="ARBA00022679"/>
    </source>
</evidence>
<keyword evidence="12 13" id="KW-0464">Manganese</keyword>
<evidence type="ECO:0000256" key="11">
    <source>
        <dbReference type="ARBA" id="ARBA00023136"/>
    </source>
</evidence>
<evidence type="ECO:0000256" key="13">
    <source>
        <dbReference type="RuleBase" id="RU363063"/>
    </source>
</evidence>
<gene>
    <name evidence="14" type="primary">ga02982</name>
    <name evidence="14" type="ORF">PR202_ga02982</name>
</gene>
<keyword evidence="5 13" id="KW-0328">Glycosyltransferase</keyword>
<evidence type="ECO:0000256" key="7">
    <source>
        <dbReference type="ARBA" id="ARBA00022692"/>
    </source>
</evidence>
<dbReference type="Proteomes" id="UP001054889">
    <property type="component" value="Unassembled WGS sequence"/>
</dbReference>
<keyword evidence="9 13" id="KW-1133">Transmembrane helix</keyword>
<evidence type="ECO:0000256" key="2">
    <source>
        <dbReference type="ARBA" id="ARBA00004323"/>
    </source>
</evidence>
<evidence type="ECO:0000313" key="15">
    <source>
        <dbReference type="Proteomes" id="UP001054889"/>
    </source>
</evidence>
<dbReference type="PANTHER" id="PTHR11214:SF351">
    <property type="entry name" value="BETA-1,3-GALACTOSYLTRANSFERASE PVG3"/>
    <property type="match status" value="1"/>
</dbReference>
<dbReference type="AlphaFoldDB" id="A0AAV5BMV8"/>
<protein>
    <recommendedName>
        <fullName evidence="13">Hexosyltransferase</fullName>
        <ecNumber evidence="13">2.4.1.-</ecNumber>
    </recommendedName>
</protein>
<keyword evidence="15" id="KW-1185">Reference proteome</keyword>
<reference evidence="14" key="2">
    <citation type="submission" date="2021-12" db="EMBL/GenBank/DDBJ databases">
        <title>Resequencing data analysis of finger millet.</title>
        <authorList>
            <person name="Hatakeyama M."/>
            <person name="Aluri S."/>
            <person name="Balachadran M.T."/>
            <person name="Sivarajan S.R."/>
            <person name="Poveda L."/>
            <person name="Shimizu-Inatsugi R."/>
            <person name="Schlapbach R."/>
            <person name="Sreeman S.M."/>
            <person name="Shimizu K.K."/>
        </authorList>
    </citation>
    <scope>NUCLEOTIDE SEQUENCE</scope>
</reference>
<feature type="transmembrane region" description="Helical" evidence="13">
    <location>
        <begin position="43"/>
        <end position="60"/>
    </location>
</feature>
<comment type="cofactor">
    <cofactor evidence="1 13">
        <name>Mn(2+)</name>
        <dbReference type="ChEBI" id="CHEBI:29035"/>
    </cofactor>
</comment>
<dbReference type="EC" id="2.4.1.-" evidence="13"/>
<evidence type="ECO:0000256" key="4">
    <source>
        <dbReference type="ARBA" id="ARBA00008661"/>
    </source>
</evidence>
<keyword evidence="10 13" id="KW-0333">Golgi apparatus</keyword>
<keyword evidence="6" id="KW-0808">Transferase</keyword>
<comment type="subcellular location">
    <subcellularLocation>
        <location evidence="2 13">Golgi apparatus membrane</location>
        <topology evidence="2 13">Single-pass type II membrane protein</topology>
    </subcellularLocation>
</comment>
<dbReference type="PANTHER" id="PTHR11214">
    <property type="entry name" value="BETA-1,3-N-ACETYLGLUCOSAMINYLTRANSFERASE"/>
    <property type="match status" value="1"/>
</dbReference>
<sequence>MPSSPPSNLLKSTGKGKLADHYYQAAMKRHHGSVPKLSASSKALILLPLVLLAFIFFFVYPREFELQAMMSACSSPPPGTYAAARLAEPAVSRKPDFRLLIGVLTRADLYERRHLLRMDDQRVLVPLEILVHGDVIVLDGCEENLNGGKTFTFLSAAAEIFADEPYDYVMKADDDIFVRLPQLVESLSGMPREDMYYGATIPCSSMDPFHEYMAGMGYVLSWDLVQWIATSDVARTHSVGTEDMLTGKWLHIGGKGKNRFNAKPAIHDYLNPVPVDQCEHAFTPSDIAVHRLKSNPRWAETLKYFNFTAALQSSKFYKIDS</sequence>
<comment type="caution">
    <text evidence="14">The sequence shown here is derived from an EMBL/GenBank/DDBJ whole genome shotgun (WGS) entry which is preliminary data.</text>
</comment>
<dbReference type="Gene3D" id="3.90.550.50">
    <property type="match status" value="1"/>
</dbReference>
<evidence type="ECO:0000256" key="9">
    <source>
        <dbReference type="ARBA" id="ARBA00022989"/>
    </source>
</evidence>
<dbReference type="GO" id="GO:0016758">
    <property type="term" value="F:hexosyltransferase activity"/>
    <property type="evidence" value="ECO:0007669"/>
    <property type="project" value="InterPro"/>
</dbReference>
<evidence type="ECO:0000256" key="12">
    <source>
        <dbReference type="ARBA" id="ARBA00023211"/>
    </source>
</evidence>
<evidence type="ECO:0000313" key="14">
    <source>
        <dbReference type="EMBL" id="GJM87064.1"/>
    </source>
</evidence>
<keyword evidence="8 13" id="KW-0735">Signal-anchor</keyword>
<accession>A0AAV5BMV8</accession>
<proteinExistence type="inferred from homology"/>
<dbReference type="EMBL" id="BQKI01000001">
    <property type="protein sequence ID" value="GJM87064.1"/>
    <property type="molecule type" value="Genomic_DNA"/>
</dbReference>
<evidence type="ECO:0000256" key="5">
    <source>
        <dbReference type="ARBA" id="ARBA00022676"/>
    </source>
</evidence>